<proteinExistence type="predicted"/>
<name>A0A6B7ZF02_9CAUD</name>
<sequence>MDQDENNFTNYSGENLEKRREIFDASLLMGTSPGYTSPLINSLRGLRILGKGPAMMPLADNTIGLALVTRPQLNLTDDNISRSEKLVSLYGASQYSMSGYIRGMLDERWAASNPNVALDNQMPFITCLTEYLKTSTGFGDLQLQIDTTDPGLRQQVYQRVSSKLEDNSAFTINQTYFNPKPSVIQGLFQIWEDYISEVVSGDRQVTPRDWYLMSNRIDYDCRIYHLIMNKDTEYLEHIFATVQSIPVTYPAGSIADIDNTSNTLRGEGQDDFTIQFASVGMRFDEWGLIQSFNEHSFMYNPRLRPEMRNTYFRELNAKEYIPYNYGAYPLLLPRQGEVKGEGGRTALRTGIKLTWWVPKTA</sequence>
<dbReference type="InterPro" id="IPR057582">
    <property type="entry name" value="Phage_TTP_15"/>
</dbReference>
<accession>A0A6B7ZF02</accession>
<gene>
    <name evidence="1" type="ORF">N1M2_79</name>
</gene>
<organism evidence="1 2">
    <name type="scientific">Klebsiella phage N1M2</name>
    <dbReference type="NCBI Taxonomy" id="2664939"/>
    <lineage>
        <taxon>Viruses</taxon>
        <taxon>Duplodnaviria</taxon>
        <taxon>Heunggongvirae</taxon>
        <taxon>Uroviricota</taxon>
        <taxon>Caudoviricetes</taxon>
        <taxon>Chimalliviridae</taxon>
        <taxon>Nimduovirus</taxon>
        <taxon>Nimduovirus N1M2</taxon>
    </lineage>
</organism>
<protein>
    <submittedName>
        <fullName evidence="1">Putative virion structural protein</fullName>
    </submittedName>
</protein>
<evidence type="ECO:0000313" key="1">
    <source>
        <dbReference type="EMBL" id="QGH71942.1"/>
    </source>
</evidence>
<dbReference type="Pfam" id="PF23971">
    <property type="entry name" value="Phage_TTP_15"/>
    <property type="match status" value="1"/>
</dbReference>
<dbReference type="Proteomes" id="UP000464669">
    <property type="component" value="Segment"/>
</dbReference>
<dbReference type="EMBL" id="MN642089">
    <property type="protein sequence ID" value="QGH71942.1"/>
    <property type="molecule type" value="Genomic_DNA"/>
</dbReference>
<reference evidence="1 2" key="1">
    <citation type="submission" date="2019-11" db="EMBL/GenBank/DDBJ databases">
        <authorList>
            <person name="Lewis R."/>
            <person name="Clooney A.G."/>
            <person name="Stockdale S.R."/>
            <person name="Buttimer C."/>
            <person name="Draper L.A."/>
            <person name="Ross R.P."/>
            <person name="Hill C."/>
        </authorList>
    </citation>
    <scope>NUCLEOTIDE SEQUENCE [LARGE SCALE GENOMIC DNA]</scope>
</reference>
<keyword evidence="2" id="KW-1185">Reference proteome</keyword>
<evidence type="ECO:0000313" key="2">
    <source>
        <dbReference type="Proteomes" id="UP000464669"/>
    </source>
</evidence>